<evidence type="ECO:0000259" key="16">
    <source>
        <dbReference type="PROSITE" id="PS50804"/>
    </source>
</evidence>
<dbReference type="PROSITE" id="PS50805">
    <property type="entry name" value="KRAB"/>
    <property type="match status" value="1"/>
</dbReference>
<dbReference type="GO" id="GO:0008270">
    <property type="term" value="F:zinc ion binding"/>
    <property type="evidence" value="ECO:0007669"/>
    <property type="project" value="UniProtKB-KW"/>
</dbReference>
<dbReference type="PROSITE" id="PS50157">
    <property type="entry name" value="ZINC_FINGER_C2H2_2"/>
    <property type="match status" value="12"/>
</dbReference>
<dbReference type="SUPFAM" id="SSF57667">
    <property type="entry name" value="beta-beta-alpha zinc fingers"/>
    <property type="match status" value="7"/>
</dbReference>
<feature type="domain" description="C2H2-type" evidence="15">
    <location>
        <begin position="516"/>
        <end position="543"/>
    </location>
</feature>
<feature type="compositionally biased region" description="Pro residues" evidence="14">
    <location>
        <begin position="955"/>
        <end position="965"/>
    </location>
</feature>
<feature type="domain" description="C2H2-type" evidence="15">
    <location>
        <begin position="696"/>
        <end position="723"/>
    </location>
</feature>
<organism evidence="18 19">
    <name type="scientific">Microtus ochrogaster</name>
    <name type="common">Prairie vole</name>
    <dbReference type="NCBI Taxonomy" id="79684"/>
    <lineage>
        <taxon>Eukaryota</taxon>
        <taxon>Metazoa</taxon>
        <taxon>Chordata</taxon>
        <taxon>Craniata</taxon>
        <taxon>Vertebrata</taxon>
        <taxon>Euteleostomi</taxon>
        <taxon>Mammalia</taxon>
        <taxon>Eutheria</taxon>
        <taxon>Euarchontoglires</taxon>
        <taxon>Glires</taxon>
        <taxon>Rodentia</taxon>
        <taxon>Myomorpha</taxon>
        <taxon>Muroidea</taxon>
        <taxon>Cricetidae</taxon>
        <taxon>Arvicolinae</taxon>
        <taxon>Microtus</taxon>
    </lineage>
</organism>
<keyword evidence="10 13" id="KW-0539">Nucleus</keyword>
<feature type="domain" description="C2H2-type" evidence="15">
    <location>
        <begin position="544"/>
        <end position="571"/>
    </location>
</feature>
<dbReference type="AlphaFoldDB" id="A0A8J6GFI2"/>
<keyword evidence="8" id="KW-0238">DNA-binding</keyword>
<dbReference type="InterPro" id="IPR036236">
    <property type="entry name" value="Znf_C2H2_sf"/>
</dbReference>
<dbReference type="SUPFAM" id="SSF47353">
    <property type="entry name" value="Retrovirus capsid dimerization domain-like"/>
    <property type="match status" value="1"/>
</dbReference>
<evidence type="ECO:0000256" key="5">
    <source>
        <dbReference type="ARBA" id="ARBA00022771"/>
    </source>
</evidence>
<accession>A0A8J6GFI2</accession>
<feature type="region of interest" description="Disordered" evidence="14">
    <location>
        <begin position="952"/>
        <end position="977"/>
    </location>
</feature>
<evidence type="ECO:0000256" key="14">
    <source>
        <dbReference type="SAM" id="MobiDB-lite"/>
    </source>
</evidence>
<feature type="domain" description="C2H2-type" evidence="15">
    <location>
        <begin position="615"/>
        <end position="642"/>
    </location>
</feature>
<dbReference type="GO" id="GO:0005634">
    <property type="term" value="C:nucleus"/>
    <property type="evidence" value="ECO:0007669"/>
    <property type="project" value="UniProtKB-SubCell"/>
</dbReference>
<keyword evidence="9" id="KW-0804">Transcription</keyword>
<protein>
    <recommendedName>
        <fullName evidence="11">Zinc finger protein 445</fullName>
    </recommendedName>
</protein>
<evidence type="ECO:0000259" key="15">
    <source>
        <dbReference type="PROSITE" id="PS50157"/>
    </source>
</evidence>
<evidence type="ECO:0000256" key="7">
    <source>
        <dbReference type="ARBA" id="ARBA00023015"/>
    </source>
</evidence>
<keyword evidence="3" id="KW-0479">Metal-binding</keyword>
<feature type="compositionally biased region" description="Basic and acidic residues" evidence="14">
    <location>
        <begin position="16"/>
        <end position="27"/>
    </location>
</feature>
<dbReference type="Gene3D" id="1.10.4020.10">
    <property type="entry name" value="DNA breaking-rejoining enzymes"/>
    <property type="match status" value="1"/>
</dbReference>
<dbReference type="FunFam" id="3.30.160.60:FF:001298">
    <property type="entry name" value="zinc finger protein 23 isoform X1"/>
    <property type="match status" value="1"/>
</dbReference>
<dbReference type="FunFam" id="3.30.160.60:FF:000624">
    <property type="entry name" value="zinc finger protein 697"/>
    <property type="match status" value="1"/>
</dbReference>
<evidence type="ECO:0000256" key="8">
    <source>
        <dbReference type="ARBA" id="ARBA00023125"/>
    </source>
</evidence>
<feature type="domain" description="C2H2-type" evidence="15">
    <location>
        <begin position="587"/>
        <end position="614"/>
    </location>
</feature>
<proteinExistence type="inferred from homology"/>
<dbReference type="EMBL" id="JAATJU010022544">
    <property type="protein sequence ID" value="KAH0510315.1"/>
    <property type="molecule type" value="Genomic_DNA"/>
</dbReference>
<feature type="domain" description="C2H2-type" evidence="15">
    <location>
        <begin position="465"/>
        <end position="492"/>
    </location>
</feature>
<dbReference type="Pfam" id="PF01352">
    <property type="entry name" value="KRAB"/>
    <property type="match status" value="1"/>
</dbReference>
<dbReference type="PROSITE" id="PS50804">
    <property type="entry name" value="SCAN_BOX"/>
    <property type="match status" value="1"/>
</dbReference>
<evidence type="ECO:0000313" key="18">
    <source>
        <dbReference type="EMBL" id="KAH0510315.1"/>
    </source>
</evidence>
<feature type="domain" description="SCAN box" evidence="16">
    <location>
        <begin position="53"/>
        <end position="134"/>
    </location>
</feature>
<keyword evidence="7" id="KW-0805">Transcription regulation</keyword>
<dbReference type="InterPro" id="IPR036051">
    <property type="entry name" value="KRAB_dom_sf"/>
</dbReference>
<reference evidence="18" key="1">
    <citation type="submission" date="2020-03" db="EMBL/GenBank/DDBJ databases">
        <title>Studies in the Genomics of Life Span.</title>
        <authorList>
            <person name="Glass D."/>
        </authorList>
    </citation>
    <scope>NUCLEOTIDE SEQUENCE</scope>
    <source>
        <strain evidence="18">LTLLF</strain>
        <tissue evidence="18">Muscle</tissue>
    </source>
</reference>
<evidence type="ECO:0000256" key="13">
    <source>
        <dbReference type="PROSITE-ProRule" id="PRU00187"/>
    </source>
</evidence>
<evidence type="ECO:0000256" key="4">
    <source>
        <dbReference type="ARBA" id="ARBA00022737"/>
    </source>
</evidence>
<evidence type="ECO:0000256" key="12">
    <source>
        <dbReference type="PROSITE-ProRule" id="PRU00042"/>
    </source>
</evidence>
<comment type="subcellular location">
    <subcellularLocation>
        <location evidence="1 13">Nucleus</location>
    </subcellularLocation>
</comment>
<dbReference type="FunFam" id="3.30.160.60:FF:000176">
    <property type="entry name" value="zinc finger protein 70"/>
    <property type="match status" value="1"/>
</dbReference>
<evidence type="ECO:0000256" key="11">
    <source>
        <dbReference type="ARBA" id="ARBA00067827"/>
    </source>
</evidence>
<keyword evidence="5 12" id="KW-0863">Zinc-finger</keyword>
<evidence type="ECO:0000256" key="1">
    <source>
        <dbReference type="ARBA" id="ARBA00004123"/>
    </source>
</evidence>
<dbReference type="FunFam" id="3.30.160.60:FF:001530">
    <property type="entry name" value="Zinc finger protein 268"/>
    <property type="match status" value="1"/>
</dbReference>
<dbReference type="Pfam" id="PF02023">
    <property type="entry name" value="SCAN"/>
    <property type="match status" value="1"/>
</dbReference>
<gene>
    <name evidence="18" type="ORF">LTLLF_155920</name>
</gene>
<dbReference type="FunFam" id="3.30.160.60:FF:000275">
    <property type="entry name" value="zinc finger protein 90 homolog"/>
    <property type="match status" value="1"/>
</dbReference>
<evidence type="ECO:0000256" key="9">
    <source>
        <dbReference type="ARBA" id="ARBA00023163"/>
    </source>
</evidence>
<feature type="domain" description="C2H2-type" evidence="15">
    <location>
        <begin position="409"/>
        <end position="436"/>
    </location>
</feature>
<comment type="caution">
    <text evidence="18">The sequence shown here is derived from an EMBL/GenBank/DDBJ whole genome shotgun (WGS) entry which is preliminary data.</text>
</comment>
<feature type="domain" description="C2H2-type" evidence="15">
    <location>
        <begin position="437"/>
        <end position="464"/>
    </location>
</feature>
<feature type="domain" description="C2H2-type" evidence="15">
    <location>
        <begin position="777"/>
        <end position="804"/>
    </location>
</feature>
<dbReference type="FunFam" id="3.30.160.60:FF:000100">
    <property type="entry name" value="Zinc finger 45-like"/>
    <property type="match status" value="1"/>
</dbReference>
<comment type="similarity">
    <text evidence="2">Belongs to the krueppel C2H2-type zinc-finger protein family.</text>
</comment>
<keyword evidence="6" id="KW-0862">Zinc</keyword>
<dbReference type="CDD" id="cd07765">
    <property type="entry name" value="KRAB_A-box"/>
    <property type="match status" value="1"/>
</dbReference>
<dbReference type="FunFam" id="3.30.160.60:FF:000688">
    <property type="entry name" value="zinc finger protein 197 isoform X1"/>
    <property type="match status" value="2"/>
</dbReference>
<dbReference type="PANTHER" id="PTHR23226:SF416">
    <property type="entry name" value="FI01424P"/>
    <property type="match status" value="1"/>
</dbReference>
<dbReference type="SMART" id="SM00355">
    <property type="entry name" value="ZnF_C2H2"/>
    <property type="match status" value="12"/>
</dbReference>
<dbReference type="GO" id="GO:0010385">
    <property type="term" value="F:double-stranded methylated DNA binding"/>
    <property type="evidence" value="ECO:0007669"/>
    <property type="project" value="UniProtKB-ARBA"/>
</dbReference>
<dbReference type="GO" id="GO:0000981">
    <property type="term" value="F:DNA-binding transcription factor activity, RNA polymerase II-specific"/>
    <property type="evidence" value="ECO:0007669"/>
    <property type="project" value="TreeGrafter"/>
</dbReference>
<dbReference type="GO" id="GO:0044027">
    <property type="term" value="P:negative regulation of gene expression via chromosomal CpG island methylation"/>
    <property type="evidence" value="ECO:0007669"/>
    <property type="project" value="UniProtKB-ARBA"/>
</dbReference>
<evidence type="ECO:0000256" key="2">
    <source>
        <dbReference type="ARBA" id="ARBA00006991"/>
    </source>
</evidence>
<feature type="region of interest" description="Disordered" evidence="14">
    <location>
        <begin position="1"/>
        <end position="40"/>
    </location>
</feature>
<evidence type="ECO:0000313" key="19">
    <source>
        <dbReference type="Proteomes" id="UP000710432"/>
    </source>
</evidence>
<name>A0A8J6GFI2_MICOH</name>
<dbReference type="SMART" id="SM00431">
    <property type="entry name" value="SCAN"/>
    <property type="match status" value="1"/>
</dbReference>
<feature type="domain" description="C2H2-type" evidence="15">
    <location>
        <begin position="749"/>
        <end position="776"/>
    </location>
</feature>
<dbReference type="CDD" id="cd07936">
    <property type="entry name" value="SCAN"/>
    <property type="match status" value="1"/>
</dbReference>
<dbReference type="FunFam" id="1.10.4020.10:FF:000001">
    <property type="entry name" value="zinc finger protein 263 isoform X1"/>
    <property type="match status" value="1"/>
</dbReference>
<dbReference type="Proteomes" id="UP000710432">
    <property type="component" value="Unassembled WGS sequence"/>
</dbReference>
<dbReference type="Gene3D" id="6.10.140.140">
    <property type="match status" value="1"/>
</dbReference>
<feature type="domain" description="KRAB" evidence="17">
    <location>
        <begin position="165"/>
        <end position="235"/>
    </location>
</feature>
<dbReference type="PROSITE" id="PS00028">
    <property type="entry name" value="ZINC_FINGER_C2H2_1"/>
    <property type="match status" value="12"/>
</dbReference>
<evidence type="ECO:0000256" key="3">
    <source>
        <dbReference type="ARBA" id="ARBA00022723"/>
    </source>
</evidence>
<dbReference type="PANTHER" id="PTHR23226">
    <property type="entry name" value="ZINC FINGER AND SCAN DOMAIN-CONTAINING"/>
    <property type="match status" value="1"/>
</dbReference>
<feature type="domain" description="C2H2-type" evidence="15">
    <location>
        <begin position="668"/>
        <end position="695"/>
    </location>
</feature>
<keyword evidence="4" id="KW-0677">Repeat</keyword>
<dbReference type="InterPro" id="IPR013087">
    <property type="entry name" value="Znf_C2H2_type"/>
</dbReference>
<dbReference type="Gene3D" id="3.30.160.60">
    <property type="entry name" value="Classic Zinc Finger"/>
    <property type="match status" value="12"/>
</dbReference>
<evidence type="ECO:0000259" key="17">
    <source>
        <dbReference type="PROSITE" id="PS50805"/>
    </source>
</evidence>
<dbReference type="InterPro" id="IPR003309">
    <property type="entry name" value="SCAN_dom"/>
</dbReference>
<dbReference type="GO" id="GO:0000978">
    <property type="term" value="F:RNA polymerase II cis-regulatory region sequence-specific DNA binding"/>
    <property type="evidence" value="ECO:0007669"/>
    <property type="project" value="TreeGrafter"/>
</dbReference>
<dbReference type="GO" id="GO:0044726">
    <property type="term" value="P:epigenetic programing of female pronucleus"/>
    <property type="evidence" value="ECO:0007669"/>
    <property type="project" value="UniProtKB-ARBA"/>
</dbReference>
<evidence type="ECO:0000256" key="10">
    <source>
        <dbReference type="ARBA" id="ARBA00023242"/>
    </source>
</evidence>
<sequence length="1052" mass="121245">MPPGRCYAAHSAQASREQEHLRKVKKEEEEDDYASVQTARPQTLNRPGQELFRQLFRQLRYHESSGPLETLSRLQELCRWWIRPDVLSKAQMLELLVLEQFLSILPGELRTWVQLHCPESGAEVVALLEELQRDHHGAPLRVDAAAVLEPAHSPTEEDIGCQEALTFQDVGVTFSQEEWGCLDSAQRNLYRDVMLENYGNVVSVVESSPKPALISWLEARKPWVVDVCTVQPKRDPGTVPEGGKSQIKSSKFILKQEPSEYTETFTVPSVCPETSVSDGTGLKEYFEENKLQRPCGSPIQVKEMKEGTDMGNETGGESEVLGSSNILDVKHVKYVSVSKKKLSFKHGHDRHFRKRSHRYNKKYRLRNTDKGFGAYQSIRIGLKDSEQDTGGKDFLLSSQSVHTVRAKAYRCHHCGKAFGKRSHLEDHQRCHYEERLFKCRVCEKAFKWRSNCVRHEKIHTGVKPYKCSFCEKAFQRLSTLRVHQETHTKSDECKEALTSNLDLSHCLTDSGEEKHLDCSQCGKSFCCKSYVLEHQRIHTQEKPYKCTRCRKSFRWKSNFSRHKRLHQKKEKCREDLKQVISAVEKPFLCHQCGKTFTQKKSLIEHQRTHTGEKPYQCNECGKTFTYRSGYIIHMRLHTIKREPESGQPLSQGAVFHIPQSEHNTEEPHKCKFCSKTFRIRSFLLVHQRVHTREKPYKCRECDKAFRWSSNLSRHERLHSYYQQYQQYDYHESQDTSNLESRILTGKKRFWCQECGKTFTRKRSLMDHKGIHSGEKRFKCNLCEKSFDRNYRLVNHQRIHATERPFQSQRRGKDFVGIHVRSVEQRRHSRALQSDNAGLSSCRDARLNIQDLRLSGKKPHKEYESCRFTAPQSGPTGCHKCSVCGKTFSKHSRLTSHRRFHTRERPFKYMSRNQLEQKKPLDSFVWVNEITGEVTLPPGEETTLAASGEKHRVMSGPPPGGTPPAPVAAHRPASPATPEANPWAGNFFLPSSAVPHPRMLYPPGGALPVQWRQQHHLRAHPSLTVMLPASPSPPRALPGKLRNALTGNNRFSF</sequence>
<dbReference type="Pfam" id="PF00096">
    <property type="entry name" value="zf-C2H2"/>
    <property type="match status" value="7"/>
</dbReference>
<dbReference type="SUPFAM" id="SSF109640">
    <property type="entry name" value="KRAB domain (Kruppel-associated box)"/>
    <property type="match status" value="1"/>
</dbReference>
<dbReference type="SMART" id="SM00349">
    <property type="entry name" value="KRAB"/>
    <property type="match status" value="1"/>
</dbReference>
<evidence type="ECO:0000256" key="6">
    <source>
        <dbReference type="ARBA" id="ARBA00022833"/>
    </source>
</evidence>
<dbReference type="FunFam" id="3.30.160.60:FF:001498">
    <property type="entry name" value="Zinc finger protein 404"/>
    <property type="match status" value="1"/>
</dbReference>
<dbReference type="InterPro" id="IPR001909">
    <property type="entry name" value="KRAB"/>
</dbReference>
<feature type="domain" description="C2H2-type" evidence="15">
    <location>
        <begin position="878"/>
        <end position="905"/>
    </location>
</feature>
<dbReference type="InterPro" id="IPR038269">
    <property type="entry name" value="SCAN_sf"/>
</dbReference>